<dbReference type="InterPro" id="IPR035952">
    <property type="entry name" value="Rhomboid-like_sf"/>
</dbReference>
<evidence type="ECO:0000256" key="5">
    <source>
        <dbReference type="ARBA" id="ARBA00022989"/>
    </source>
</evidence>
<evidence type="ECO:0000256" key="4">
    <source>
        <dbReference type="ARBA" id="ARBA00022801"/>
    </source>
</evidence>
<feature type="transmembrane region" description="Helical" evidence="7">
    <location>
        <begin position="115"/>
        <end position="135"/>
    </location>
</feature>
<dbReference type="InterPro" id="IPR050925">
    <property type="entry name" value="Rhomboid_protease_S54"/>
</dbReference>
<evidence type="ECO:0000259" key="8">
    <source>
        <dbReference type="Pfam" id="PF01694"/>
    </source>
</evidence>
<dbReference type="GO" id="GO:0006508">
    <property type="term" value="P:proteolysis"/>
    <property type="evidence" value="ECO:0007669"/>
    <property type="project" value="UniProtKB-KW"/>
</dbReference>
<evidence type="ECO:0000256" key="1">
    <source>
        <dbReference type="ARBA" id="ARBA00004141"/>
    </source>
</evidence>
<dbReference type="EC" id="3.4.21.-" evidence="9"/>
<protein>
    <submittedName>
        <fullName evidence="9">Rhomboid family intramembrane serine protease</fullName>
        <ecNumber evidence="9">3.4.21.-</ecNumber>
    </submittedName>
</protein>
<feature type="transmembrane region" description="Helical" evidence="7">
    <location>
        <begin position="79"/>
        <end position="103"/>
    </location>
</feature>
<comment type="similarity">
    <text evidence="2">Belongs to the peptidase S54 family.</text>
</comment>
<name>A0AAU7DW68_9MICO</name>
<keyword evidence="4 9" id="KW-0378">Hydrolase</keyword>
<dbReference type="Gene3D" id="1.20.1540.10">
    <property type="entry name" value="Rhomboid-like"/>
    <property type="match status" value="1"/>
</dbReference>
<dbReference type="PANTHER" id="PTHR43731">
    <property type="entry name" value="RHOMBOID PROTEASE"/>
    <property type="match status" value="1"/>
</dbReference>
<feature type="transmembrane region" description="Helical" evidence="7">
    <location>
        <begin position="141"/>
        <end position="162"/>
    </location>
</feature>
<dbReference type="AlphaFoldDB" id="A0AAU7DW68"/>
<comment type="subcellular location">
    <subcellularLocation>
        <location evidence="1">Membrane</location>
        <topology evidence="1">Multi-pass membrane protein</topology>
    </subcellularLocation>
</comment>
<reference evidence="9" key="1">
    <citation type="submission" date="2024-02" db="EMBL/GenBank/DDBJ databases">
        <title>Tomenella chthoni gen. nov. sp. nov., a member of the family Jonesiaceae isolated from bat guano.</title>
        <authorList>
            <person name="Miller S.L."/>
            <person name="King J."/>
            <person name="Sankaranarayanan K."/>
            <person name="Lawson P.A."/>
        </authorList>
    </citation>
    <scope>NUCLEOTIDE SEQUENCE</scope>
    <source>
        <strain evidence="9">BS-20</strain>
    </source>
</reference>
<dbReference type="EMBL" id="CP146203">
    <property type="protein sequence ID" value="XBH21193.1"/>
    <property type="molecule type" value="Genomic_DNA"/>
</dbReference>
<feature type="transmembrane region" description="Helical" evidence="7">
    <location>
        <begin position="174"/>
        <end position="190"/>
    </location>
</feature>
<dbReference type="GO" id="GO:0004252">
    <property type="term" value="F:serine-type endopeptidase activity"/>
    <property type="evidence" value="ECO:0007669"/>
    <property type="project" value="InterPro"/>
</dbReference>
<feature type="domain" description="Peptidase S54 rhomboid" evidence="8">
    <location>
        <begin position="74"/>
        <end position="213"/>
    </location>
</feature>
<keyword evidence="3 7" id="KW-0812">Transmembrane</keyword>
<evidence type="ECO:0000313" key="9">
    <source>
        <dbReference type="EMBL" id="XBH21193.1"/>
    </source>
</evidence>
<evidence type="ECO:0000256" key="3">
    <source>
        <dbReference type="ARBA" id="ARBA00022692"/>
    </source>
</evidence>
<keyword evidence="9" id="KW-0645">Protease</keyword>
<dbReference type="PANTHER" id="PTHR43731:SF14">
    <property type="entry name" value="PRESENILIN-ASSOCIATED RHOMBOID-LIKE PROTEIN, MITOCHONDRIAL"/>
    <property type="match status" value="1"/>
</dbReference>
<dbReference type="GO" id="GO:0016020">
    <property type="term" value="C:membrane"/>
    <property type="evidence" value="ECO:0007669"/>
    <property type="project" value="UniProtKB-SubCell"/>
</dbReference>
<keyword evidence="6 7" id="KW-0472">Membrane</keyword>
<dbReference type="Pfam" id="PF01694">
    <property type="entry name" value="Rhomboid"/>
    <property type="match status" value="1"/>
</dbReference>
<dbReference type="InterPro" id="IPR022764">
    <property type="entry name" value="Peptidase_S54_rhomboid_dom"/>
</dbReference>
<feature type="transmembrane region" description="Helical" evidence="7">
    <location>
        <begin position="37"/>
        <end position="59"/>
    </location>
</feature>
<evidence type="ECO:0000256" key="2">
    <source>
        <dbReference type="ARBA" id="ARBA00009045"/>
    </source>
</evidence>
<feature type="transmembrane region" description="Helical" evidence="7">
    <location>
        <begin position="196"/>
        <end position="212"/>
    </location>
</feature>
<accession>A0AAU7DW68</accession>
<keyword evidence="5 7" id="KW-1133">Transmembrane helix</keyword>
<evidence type="ECO:0000256" key="6">
    <source>
        <dbReference type="ARBA" id="ARBA00023136"/>
    </source>
</evidence>
<proteinExistence type="inferred from homology"/>
<feature type="transmembrane region" description="Helical" evidence="7">
    <location>
        <begin position="219"/>
        <end position="240"/>
    </location>
</feature>
<sequence>MSAAVGMQCTDCVKQGAKETRTVRTITGAKVVRGRPVVTITLIAICVVAFVLQLSLGWNGFTQKLAFGPGIAESEPWRFITGAILHSPSRIFHIAFNMYALWIVGSQLEVILGRWHFLTLYILSAIGGNVMVLLLSSPTDVSWITPTIGASGAVFGLFGALLPVVKRLGGQTKSILVLIGINAVLGFIIPNVSWQGHLGGLIVGALLGWAYVKAPREKAGVIAIGASAVMLLLLILVAVLKYASVPALFH</sequence>
<gene>
    <name evidence="9" type="ORF">V5R04_13380</name>
</gene>
<evidence type="ECO:0000256" key="7">
    <source>
        <dbReference type="SAM" id="Phobius"/>
    </source>
</evidence>
<dbReference type="SUPFAM" id="SSF144091">
    <property type="entry name" value="Rhomboid-like"/>
    <property type="match status" value="1"/>
</dbReference>
<organism evidence="9">
    <name type="scientific">Jonesiaceae bacterium BS-20</name>
    <dbReference type="NCBI Taxonomy" id="3120821"/>
    <lineage>
        <taxon>Bacteria</taxon>
        <taxon>Bacillati</taxon>
        <taxon>Actinomycetota</taxon>
        <taxon>Actinomycetes</taxon>
        <taxon>Micrococcales</taxon>
        <taxon>Jonesiaceae</taxon>
    </lineage>
</organism>